<proteinExistence type="predicted"/>
<protein>
    <submittedName>
        <fullName evidence="2">Putative necrosis inducing protein</fullName>
    </submittedName>
</protein>
<dbReference type="AlphaFoldDB" id="A0A066XST7"/>
<evidence type="ECO:0000313" key="2">
    <source>
        <dbReference type="EMBL" id="KDN71932.1"/>
    </source>
</evidence>
<dbReference type="eggNOG" id="ENOG502T45V">
    <property type="taxonomic scope" value="Eukaryota"/>
</dbReference>
<accession>A0A066XST7</accession>
<evidence type="ECO:0000313" key="3">
    <source>
        <dbReference type="Proteomes" id="UP000027238"/>
    </source>
</evidence>
<dbReference type="HOGENOM" id="CLU_062263_3_1_1"/>
<reference evidence="3" key="1">
    <citation type="journal article" date="2014" name="Genome Announc.">
        <title>Draft genome sequence of Colletotrichum sublineola, a destructive pathogen of cultivated sorghum.</title>
        <authorList>
            <person name="Baroncelli R."/>
            <person name="Sanz-Martin J.M."/>
            <person name="Rech G.E."/>
            <person name="Sukno S.A."/>
            <person name="Thon M.R."/>
        </authorList>
    </citation>
    <scope>NUCLEOTIDE SEQUENCE [LARGE SCALE GENOMIC DNA]</scope>
    <source>
        <strain evidence="3">TX430BB</strain>
    </source>
</reference>
<comment type="caution">
    <text evidence="2">The sequence shown here is derived from an EMBL/GenBank/DDBJ whole genome shotgun (WGS) entry which is preliminary data.</text>
</comment>
<dbReference type="InterPro" id="IPR008701">
    <property type="entry name" value="NPP1"/>
</dbReference>
<dbReference type="Pfam" id="PF05630">
    <property type="entry name" value="NPP1"/>
    <property type="match status" value="1"/>
</dbReference>
<organism evidence="2 3">
    <name type="scientific">Colletotrichum sublineola</name>
    <name type="common">Sorghum anthracnose fungus</name>
    <dbReference type="NCBI Taxonomy" id="1173701"/>
    <lineage>
        <taxon>Eukaryota</taxon>
        <taxon>Fungi</taxon>
        <taxon>Dikarya</taxon>
        <taxon>Ascomycota</taxon>
        <taxon>Pezizomycotina</taxon>
        <taxon>Sordariomycetes</taxon>
        <taxon>Hypocreomycetidae</taxon>
        <taxon>Glomerellales</taxon>
        <taxon>Glomerellaceae</taxon>
        <taxon>Colletotrichum</taxon>
        <taxon>Colletotrichum graminicola species complex</taxon>
    </lineage>
</organism>
<gene>
    <name evidence="2" type="ORF">CSUB01_10753</name>
</gene>
<dbReference type="OrthoDB" id="89086at2759"/>
<dbReference type="STRING" id="1173701.A0A066XST7"/>
<keyword evidence="3" id="KW-1185">Reference proteome</keyword>
<feature type="compositionally biased region" description="Low complexity" evidence="1">
    <location>
        <begin position="159"/>
        <end position="176"/>
    </location>
</feature>
<sequence>MLGPIETKQHRHDWLTVVLWLAFDKCPNEANNFYLRDISYSTTPGNFDLTQTHILFADDQNGTKTHPILAYDSGESIIPSSSGPDADTLRPPLVGWGTLPDGTKEQLNGIQYENTKVPFSDKNFQSFLDAAYSDAFYKSEPMPSPGECGSDGPPQVGYAPPTSTAPAAKPTGALRR</sequence>
<feature type="region of interest" description="Disordered" evidence="1">
    <location>
        <begin position="138"/>
        <end position="176"/>
    </location>
</feature>
<dbReference type="Proteomes" id="UP000027238">
    <property type="component" value="Unassembled WGS sequence"/>
</dbReference>
<name>A0A066XST7_COLSU</name>
<evidence type="ECO:0000256" key="1">
    <source>
        <dbReference type="SAM" id="MobiDB-lite"/>
    </source>
</evidence>
<dbReference type="EMBL" id="JMSE01000093">
    <property type="protein sequence ID" value="KDN71932.1"/>
    <property type="molecule type" value="Genomic_DNA"/>
</dbReference>